<evidence type="ECO:0000313" key="8">
    <source>
        <dbReference type="EMBL" id="AAS54503.1"/>
    </source>
</evidence>
<dbReference type="AlphaFoldDB" id="Q750E1"/>
<evidence type="ECO:0000256" key="2">
    <source>
        <dbReference type="ARBA" id="ARBA00006190"/>
    </source>
</evidence>
<proteinExistence type="inferred from homology"/>
<protein>
    <submittedName>
        <fullName evidence="8">AGR014Wp</fullName>
    </submittedName>
</protein>
<dbReference type="KEGG" id="ago:AGOS_AGR014W"/>
<dbReference type="STRING" id="284811.Q750E1"/>
<evidence type="ECO:0000313" key="9">
    <source>
        <dbReference type="Proteomes" id="UP000000591"/>
    </source>
</evidence>
<evidence type="ECO:0000256" key="6">
    <source>
        <dbReference type="ARBA" id="ARBA00023136"/>
    </source>
</evidence>
<sequence length="219" mass="24681">MGQGGSKIKVTATDKAILQLKLAKDNLHRHAKRTDTLIENERSELRELAKSLKGEIKQSRRARLLLKRIHYQQRLLDQCSDQLINLENMVMTIEFKLVEKQFVEGLARGNEVLKKLNREFSGVEQLMDDVAEQVAYQEEIDQLLSNGPMSAGYGLQDELDRELEQLEQEVNAQEALPELPSTNGLAPPKTRKSANKEDEPAGQPAAAPQREVEKPMLAS</sequence>
<keyword evidence="5" id="KW-0653">Protein transport</keyword>
<name>Q750E1_EREGS</name>
<dbReference type="EMBL" id="AE016820">
    <property type="protein sequence ID" value="AAS54503.1"/>
    <property type="molecule type" value="Genomic_DNA"/>
</dbReference>
<dbReference type="RefSeq" id="NP_986679.1">
    <property type="nucleotide sequence ID" value="NM_211741.1"/>
</dbReference>
<dbReference type="FunCoup" id="Q750E1">
    <property type="interactions" value="559"/>
</dbReference>
<organism evidence="8 9">
    <name type="scientific">Eremothecium gossypii (strain ATCC 10895 / CBS 109.51 / FGSC 9923 / NRRL Y-1056)</name>
    <name type="common">Yeast</name>
    <name type="synonym">Ashbya gossypii</name>
    <dbReference type="NCBI Taxonomy" id="284811"/>
    <lineage>
        <taxon>Eukaryota</taxon>
        <taxon>Fungi</taxon>
        <taxon>Dikarya</taxon>
        <taxon>Ascomycota</taxon>
        <taxon>Saccharomycotina</taxon>
        <taxon>Saccharomycetes</taxon>
        <taxon>Saccharomycetales</taxon>
        <taxon>Saccharomycetaceae</taxon>
        <taxon>Eremothecium</taxon>
    </lineage>
</organism>
<dbReference type="PANTHER" id="PTHR22761">
    <property type="entry name" value="CHARGED MULTIVESICULAR BODY PROTEIN"/>
    <property type="match status" value="1"/>
</dbReference>
<reference evidence="8 9" key="1">
    <citation type="journal article" date="2004" name="Science">
        <title>The Ashbya gossypii genome as a tool for mapping the ancient Saccharomyces cerevisiae genome.</title>
        <authorList>
            <person name="Dietrich F.S."/>
            <person name="Voegeli S."/>
            <person name="Brachat S."/>
            <person name="Lerch A."/>
            <person name="Gates K."/>
            <person name="Steiner S."/>
            <person name="Mohr C."/>
            <person name="Pohlmann R."/>
            <person name="Luedi P."/>
            <person name="Choi S."/>
            <person name="Wing R.A."/>
            <person name="Flavier A."/>
            <person name="Gaffney T.D."/>
            <person name="Philippsen P."/>
        </authorList>
    </citation>
    <scope>NUCLEOTIDE SEQUENCE [LARGE SCALE GENOMIC DNA]</scope>
    <source>
        <strain evidence="9">ATCC 10895 / CBS 109.51 / FGSC 9923 / NRRL Y-1056</strain>
    </source>
</reference>
<feature type="region of interest" description="Disordered" evidence="7">
    <location>
        <begin position="171"/>
        <end position="219"/>
    </location>
</feature>
<keyword evidence="9" id="KW-1185">Reference proteome</keyword>
<evidence type="ECO:0000256" key="1">
    <source>
        <dbReference type="ARBA" id="ARBA00004608"/>
    </source>
</evidence>
<comment type="similarity">
    <text evidence="2">Belongs to the SNF7 family.</text>
</comment>
<keyword evidence="6" id="KW-0472">Membrane</keyword>
<dbReference type="OMA" id="RAKQPAM"/>
<evidence type="ECO:0000256" key="7">
    <source>
        <dbReference type="SAM" id="MobiDB-lite"/>
    </source>
</evidence>
<dbReference type="OrthoDB" id="441172at2759"/>
<keyword evidence="3" id="KW-0813">Transport</keyword>
<dbReference type="GeneID" id="4622978"/>
<dbReference type="InParanoid" id="Q750E1"/>
<dbReference type="GO" id="GO:0005771">
    <property type="term" value="C:multivesicular body"/>
    <property type="evidence" value="ECO:0000318"/>
    <property type="project" value="GO_Central"/>
</dbReference>
<comment type="subcellular location">
    <subcellularLocation>
        <location evidence="1">Endosome membrane</location>
    </subcellularLocation>
</comment>
<dbReference type="GO" id="GO:0032511">
    <property type="term" value="P:late endosome to vacuole transport via multivesicular body sorting pathway"/>
    <property type="evidence" value="ECO:0000318"/>
    <property type="project" value="GO_Central"/>
</dbReference>
<dbReference type="GO" id="GO:0006900">
    <property type="term" value="P:vesicle budding from membrane"/>
    <property type="evidence" value="ECO:0000318"/>
    <property type="project" value="GO_Central"/>
</dbReference>
<evidence type="ECO:0000256" key="3">
    <source>
        <dbReference type="ARBA" id="ARBA00022448"/>
    </source>
</evidence>
<dbReference type="eggNOG" id="KOG2910">
    <property type="taxonomic scope" value="Eukaryota"/>
</dbReference>
<accession>Q750E1</accession>
<gene>
    <name evidence="8" type="ORF">AGOS_AGR014W</name>
</gene>
<feature type="compositionally biased region" description="Basic and acidic residues" evidence="7">
    <location>
        <begin position="210"/>
        <end position="219"/>
    </location>
</feature>
<evidence type="ECO:0000256" key="5">
    <source>
        <dbReference type="ARBA" id="ARBA00022927"/>
    </source>
</evidence>
<dbReference type="PANTHER" id="PTHR22761:SF5">
    <property type="entry name" value="CHARGED MULTIVESICULAR BODY PROTEIN 6"/>
    <property type="match status" value="1"/>
</dbReference>
<dbReference type="Proteomes" id="UP000000591">
    <property type="component" value="Chromosome VII"/>
</dbReference>
<dbReference type="InterPro" id="IPR005024">
    <property type="entry name" value="Snf7_fam"/>
</dbReference>
<dbReference type="GO" id="GO:0000815">
    <property type="term" value="C:ESCRT III complex"/>
    <property type="evidence" value="ECO:0000318"/>
    <property type="project" value="GO_Central"/>
</dbReference>
<reference evidence="9" key="2">
    <citation type="journal article" date="2013" name="G3 (Bethesda)">
        <title>Genomes of Ashbya fungi isolated from insects reveal four mating-type loci, numerous translocations, lack of transposons, and distinct gene duplications.</title>
        <authorList>
            <person name="Dietrich F.S."/>
            <person name="Voegeli S."/>
            <person name="Kuo S."/>
            <person name="Philippsen P."/>
        </authorList>
    </citation>
    <scope>GENOME REANNOTATION</scope>
    <source>
        <strain evidence="9">ATCC 10895 / CBS 109.51 / FGSC 9923 / NRRL Y-1056</strain>
    </source>
</reference>
<evidence type="ECO:0000256" key="4">
    <source>
        <dbReference type="ARBA" id="ARBA00022753"/>
    </source>
</evidence>
<dbReference type="Pfam" id="PF03357">
    <property type="entry name" value="Snf7"/>
    <property type="match status" value="1"/>
</dbReference>
<dbReference type="HOGENOM" id="CLU_086201_2_0_1"/>
<dbReference type="GO" id="GO:0015031">
    <property type="term" value="P:protein transport"/>
    <property type="evidence" value="ECO:0007669"/>
    <property type="project" value="UniProtKB-KW"/>
</dbReference>
<keyword evidence="4" id="KW-0967">Endosome</keyword>